<gene>
    <name evidence="1" type="ORF">FHU36_003804</name>
</gene>
<proteinExistence type="predicted"/>
<protein>
    <submittedName>
        <fullName evidence="1">Uncharacterized protein</fullName>
    </submittedName>
</protein>
<reference evidence="1 2" key="1">
    <citation type="submission" date="2020-08" db="EMBL/GenBank/DDBJ databases">
        <title>Sequencing the genomes of 1000 actinobacteria strains.</title>
        <authorList>
            <person name="Klenk H.-P."/>
        </authorList>
    </citation>
    <scope>NUCLEOTIDE SEQUENCE [LARGE SCALE GENOMIC DNA]</scope>
    <source>
        <strain evidence="1 2">DSM 45913</strain>
    </source>
</reference>
<name>A0A7X0C2B8_9ACTN</name>
<dbReference type="EMBL" id="JACHJB010000002">
    <property type="protein sequence ID" value="MBB6347259.1"/>
    <property type="molecule type" value="Genomic_DNA"/>
</dbReference>
<evidence type="ECO:0000313" key="1">
    <source>
        <dbReference type="EMBL" id="MBB6347259.1"/>
    </source>
</evidence>
<accession>A0A7X0C2B8</accession>
<organism evidence="1 2">
    <name type="scientific">Nonomuraea muscovyensis</name>
    <dbReference type="NCBI Taxonomy" id="1124761"/>
    <lineage>
        <taxon>Bacteria</taxon>
        <taxon>Bacillati</taxon>
        <taxon>Actinomycetota</taxon>
        <taxon>Actinomycetes</taxon>
        <taxon>Streptosporangiales</taxon>
        <taxon>Streptosporangiaceae</taxon>
        <taxon>Nonomuraea</taxon>
    </lineage>
</organism>
<dbReference type="RefSeq" id="WP_281394306.1">
    <property type="nucleotide sequence ID" value="NZ_JACHJB010000002.1"/>
</dbReference>
<evidence type="ECO:0000313" key="2">
    <source>
        <dbReference type="Proteomes" id="UP000583800"/>
    </source>
</evidence>
<keyword evidence="2" id="KW-1185">Reference proteome</keyword>
<dbReference type="AlphaFoldDB" id="A0A7X0C2B8"/>
<sequence length="41" mass="4103">MTPASIKRRRLLSCLFALGTPMGIRQVAATGGQGEGGAAAS</sequence>
<dbReference type="Proteomes" id="UP000583800">
    <property type="component" value="Unassembled WGS sequence"/>
</dbReference>
<comment type="caution">
    <text evidence="1">The sequence shown here is derived from an EMBL/GenBank/DDBJ whole genome shotgun (WGS) entry which is preliminary data.</text>
</comment>